<dbReference type="STRING" id="1121884.SAMN02745131_03951"/>
<evidence type="ECO:0000256" key="1">
    <source>
        <dbReference type="ARBA" id="ARBA00004651"/>
    </source>
</evidence>
<keyword evidence="7" id="KW-1185">Reference proteome</keyword>
<feature type="domain" description="2Fe-2S ferredoxin-type" evidence="5">
    <location>
        <begin position="7"/>
        <end position="101"/>
    </location>
</feature>
<feature type="domain" description="Guanylate cyclase" evidence="4">
    <location>
        <begin position="127"/>
        <end position="260"/>
    </location>
</feature>
<dbReference type="CDD" id="cd07302">
    <property type="entry name" value="CHD"/>
    <property type="match status" value="1"/>
</dbReference>
<organism evidence="6 7">
    <name type="scientific">Flavisolibacter ginsengisoli DSM 18119</name>
    <dbReference type="NCBI Taxonomy" id="1121884"/>
    <lineage>
        <taxon>Bacteria</taxon>
        <taxon>Pseudomonadati</taxon>
        <taxon>Bacteroidota</taxon>
        <taxon>Chitinophagia</taxon>
        <taxon>Chitinophagales</taxon>
        <taxon>Chitinophagaceae</taxon>
        <taxon>Flavisolibacter</taxon>
    </lineage>
</organism>
<dbReference type="Gene3D" id="3.10.20.30">
    <property type="match status" value="1"/>
</dbReference>
<accession>A0A1M5FVF8</accession>
<dbReference type="PROSITE" id="PS50125">
    <property type="entry name" value="GUANYLATE_CYCLASE_2"/>
    <property type="match status" value="1"/>
</dbReference>
<dbReference type="PANTHER" id="PTHR43081:SF17">
    <property type="entry name" value="BLL5647 PROTEIN"/>
    <property type="match status" value="1"/>
</dbReference>
<keyword evidence="3" id="KW-0472">Membrane</keyword>
<keyword evidence="2" id="KW-1003">Cell membrane</keyword>
<dbReference type="GO" id="GO:0004016">
    <property type="term" value="F:adenylate cyclase activity"/>
    <property type="evidence" value="ECO:0007669"/>
    <property type="project" value="UniProtKB-ARBA"/>
</dbReference>
<comment type="subcellular location">
    <subcellularLocation>
        <location evidence="1">Cell membrane</location>
        <topology evidence="1">Multi-pass membrane protein</topology>
    </subcellularLocation>
</comment>
<dbReference type="EMBL" id="FQUU01000025">
    <property type="protein sequence ID" value="SHF95478.1"/>
    <property type="molecule type" value="Genomic_DNA"/>
</dbReference>
<sequence>MNAIRSYWVEFIGDRSIKVEEGQTILSASLAAGIPHYHACGGNAKCSTCRILVIKGIEHITPQTEAEKALQKILFFPPNVRLACQSYVEGSPIHVHRIIRDETDIHLYIDEDTQSDLQNIGEEKELALLFLDIKNFTPFIENYLAFDVIHVMRRLFGLFRKCIEMHAGQIIETAGDGLYAVFGFKEDITTSVNNASKAGLSILEELDKFNEQYLGKYFNHFFQVGIGLHAGNVIVGNVGIGVNNNLTVMGLPVNVASRLQAATRELNNSFVVSKEVYDLLEDPPASDAINLYLKGIKYHLPVYLVGRAFH</sequence>
<dbReference type="Proteomes" id="UP000184048">
    <property type="component" value="Unassembled WGS sequence"/>
</dbReference>
<dbReference type="InterPro" id="IPR036010">
    <property type="entry name" value="2Fe-2S_ferredoxin-like_sf"/>
</dbReference>
<evidence type="ECO:0000256" key="2">
    <source>
        <dbReference type="ARBA" id="ARBA00022475"/>
    </source>
</evidence>
<dbReference type="GO" id="GO:0006171">
    <property type="term" value="P:cAMP biosynthetic process"/>
    <property type="evidence" value="ECO:0007669"/>
    <property type="project" value="TreeGrafter"/>
</dbReference>
<dbReference type="InterPro" id="IPR001041">
    <property type="entry name" value="2Fe-2S_ferredoxin-type"/>
</dbReference>
<evidence type="ECO:0000256" key="3">
    <source>
        <dbReference type="ARBA" id="ARBA00023136"/>
    </source>
</evidence>
<dbReference type="InterPro" id="IPR012675">
    <property type="entry name" value="Beta-grasp_dom_sf"/>
</dbReference>
<dbReference type="InterPro" id="IPR001054">
    <property type="entry name" value="A/G_cyclase"/>
</dbReference>
<dbReference type="GO" id="GO:0005886">
    <property type="term" value="C:plasma membrane"/>
    <property type="evidence" value="ECO:0007669"/>
    <property type="project" value="UniProtKB-SubCell"/>
</dbReference>
<dbReference type="SMART" id="SM00044">
    <property type="entry name" value="CYCc"/>
    <property type="match status" value="1"/>
</dbReference>
<dbReference type="InterPro" id="IPR029787">
    <property type="entry name" value="Nucleotide_cyclase"/>
</dbReference>
<reference evidence="6 7" key="1">
    <citation type="submission" date="2016-11" db="EMBL/GenBank/DDBJ databases">
        <authorList>
            <person name="Jaros S."/>
            <person name="Januszkiewicz K."/>
            <person name="Wedrychowicz H."/>
        </authorList>
    </citation>
    <scope>NUCLEOTIDE SEQUENCE [LARGE SCALE GENOMIC DNA]</scope>
    <source>
        <strain evidence="6 7">DSM 18119</strain>
    </source>
</reference>
<name>A0A1M5FVF8_9BACT</name>
<protein>
    <submittedName>
        <fullName evidence="6">Adenylate cyclase, class 3</fullName>
    </submittedName>
</protein>
<dbReference type="GO" id="GO:0051536">
    <property type="term" value="F:iron-sulfur cluster binding"/>
    <property type="evidence" value="ECO:0007669"/>
    <property type="project" value="InterPro"/>
</dbReference>
<evidence type="ECO:0000313" key="6">
    <source>
        <dbReference type="EMBL" id="SHF95478.1"/>
    </source>
</evidence>
<dbReference type="AlphaFoldDB" id="A0A1M5FVF8"/>
<dbReference type="GO" id="GO:0035556">
    <property type="term" value="P:intracellular signal transduction"/>
    <property type="evidence" value="ECO:0007669"/>
    <property type="project" value="InterPro"/>
</dbReference>
<dbReference type="PANTHER" id="PTHR43081">
    <property type="entry name" value="ADENYLATE CYCLASE, TERMINAL-DIFFERENTIATION SPECIFIC-RELATED"/>
    <property type="match status" value="1"/>
</dbReference>
<dbReference type="Pfam" id="PF00211">
    <property type="entry name" value="Guanylate_cyc"/>
    <property type="match status" value="1"/>
</dbReference>
<evidence type="ECO:0000259" key="5">
    <source>
        <dbReference type="PROSITE" id="PS51085"/>
    </source>
</evidence>
<dbReference type="SUPFAM" id="SSF55073">
    <property type="entry name" value="Nucleotide cyclase"/>
    <property type="match status" value="1"/>
</dbReference>
<dbReference type="RefSeq" id="WP_072837066.1">
    <property type="nucleotide sequence ID" value="NZ_FQUU01000025.1"/>
</dbReference>
<dbReference type="OrthoDB" id="9799640at2"/>
<dbReference type="InterPro" id="IPR050697">
    <property type="entry name" value="Adenylyl/Guanylyl_Cyclase_3/4"/>
</dbReference>
<evidence type="ECO:0000259" key="4">
    <source>
        <dbReference type="PROSITE" id="PS50125"/>
    </source>
</evidence>
<proteinExistence type="predicted"/>
<dbReference type="PROSITE" id="PS51085">
    <property type="entry name" value="2FE2S_FER_2"/>
    <property type="match status" value="1"/>
</dbReference>
<dbReference type="SUPFAM" id="SSF54292">
    <property type="entry name" value="2Fe-2S ferredoxin-like"/>
    <property type="match status" value="1"/>
</dbReference>
<dbReference type="Gene3D" id="3.30.70.1230">
    <property type="entry name" value="Nucleotide cyclase"/>
    <property type="match status" value="1"/>
</dbReference>
<dbReference type="Pfam" id="PF00111">
    <property type="entry name" value="Fer2"/>
    <property type="match status" value="1"/>
</dbReference>
<evidence type="ECO:0000313" key="7">
    <source>
        <dbReference type="Proteomes" id="UP000184048"/>
    </source>
</evidence>
<gene>
    <name evidence="6" type="ORF">SAMN02745131_03951</name>
</gene>
<dbReference type="CDD" id="cd00207">
    <property type="entry name" value="fer2"/>
    <property type="match status" value="1"/>
</dbReference>